<dbReference type="InterPro" id="IPR053010">
    <property type="entry name" value="SET_SmydA-8"/>
</dbReference>
<protein>
    <submittedName>
        <fullName evidence="1">Uncharacterized protein</fullName>
    </submittedName>
</protein>
<dbReference type="AlphaFoldDB" id="A0A0T6AYC4"/>
<dbReference type="PANTHER" id="PTHR46455:SF6">
    <property type="entry name" value="RE22408P-RELATED"/>
    <property type="match status" value="1"/>
</dbReference>
<feature type="non-terminal residue" evidence="1">
    <location>
        <position position="1"/>
    </location>
</feature>
<keyword evidence="2" id="KW-1185">Reference proteome</keyword>
<dbReference type="OrthoDB" id="77368at2759"/>
<organism evidence="1 2">
    <name type="scientific">Oryctes borbonicus</name>
    <dbReference type="NCBI Taxonomy" id="1629725"/>
    <lineage>
        <taxon>Eukaryota</taxon>
        <taxon>Metazoa</taxon>
        <taxon>Ecdysozoa</taxon>
        <taxon>Arthropoda</taxon>
        <taxon>Hexapoda</taxon>
        <taxon>Insecta</taxon>
        <taxon>Pterygota</taxon>
        <taxon>Neoptera</taxon>
        <taxon>Endopterygota</taxon>
        <taxon>Coleoptera</taxon>
        <taxon>Polyphaga</taxon>
        <taxon>Scarabaeiformia</taxon>
        <taxon>Scarabaeidae</taxon>
        <taxon>Dynastinae</taxon>
        <taxon>Oryctes</taxon>
    </lineage>
</organism>
<reference evidence="1 2" key="1">
    <citation type="submission" date="2015-09" db="EMBL/GenBank/DDBJ databases">
        <title>Draft genome of the scarab beetle Oryctes borbonicus.</title>
        <authorList>
            <person name="Meyer J.M."/>
            <person name="Markov G.V."/>
            <person name="Baskaran P."/>
            <person name="Herrmann M."/>
            <person name="Sommer R.J."/>
            <person name="Roedelsperger C."/>
        </authorList>
    </citation>
    <scope>NUCLEOTIDE SEQUENCE [LARGE SCALE GENOMIC DNA]</scope>
    <source>
        <strain evidence="1">OB123</strain>
        <tissue evidence="1">Whole animal</tissue>
    </source>
</reference>
<gene>
    <name evidence="1" type="ORF">AMK59_7807</name>
</gene>
<dbReference type="PANTHER" id="PTHR46455">
    <property type="entry name" value="SET AND MYND DOMAIN CONTAINING, ARTHROPOD-SPECIFIC, MEMBER 4, ISOFORM A"/>
    <property type="match status" value="1"/>
</dbReference>
<evidence type="ECO:0000313" key="1">
    <source>
        <dbReference type="EMBL" id="KRT80081.1"/>
    </source>
</evidence>
<feature type="non-terminal residue" evidence="1">
    <location>
        <position position="177"/>
    </location>
</feature>
<evidence type="ECO:0000313" key="2">
    <source>
        <dbReference type="Proteomes" id="UP000051574"/>
    </source>
</evidence>
<proteinExistence type="predicted"/>
<dbReference type="Proteomes" id="UP000051574">
    <property type="component" value="Unassembled WGS sequence"/>
</dbReference>
<accession>A0A0T6AYC4</accession>
<sequence>HYLVLELKQNLIPLYERNLFNTWAMERKIQFCKDIIDVLKIVEPGISRLQGLALFQLQSTQLQIVEPGISRLQGLALFQLQSTQLNLANKRYQCKEISAAKYLQALHEVEGNLTEAIKQLLYEPKQSPEGRLTQQAINDLKILRSTIGQMKTLCGESKLAERDDLMCQLPQKKSNAL</sequence>
<comment type="caution">
    <text evidence="1">The sequence shown here is derived from an EMBL/GenBank/DDBJ whole genome shotgun (WGS) entry which is preliminary data.</text>
</comment>
<name>A0A0T6AYC4_9SCAR</name>
<dbReference type="EMBL" id="LJIG01022532">
    <property type="protein sequence ID" value="KRT80081.1"/>
    <property type="molecule type" value="Genomic_DNA"/>
</dbReference>